<evidence type="ECO:0000256" key="2">
    <source>
        <dbReference type="ARBA" id="ARBA00023125"/>
    </source>
</evidence>
<feature type="domain" description="HTH luxR-type" evidence="4">
    <location>
        <begin position="48"/>
        <end position="111"/>
    </location>
</feature>
<dbReference type="GO" id="GO:0006355">
    <property type="term" value="P:regulation of DNA-templated transcription"/>
    <property type="evidence" value="ECO:0007669"/>
    <property type="project" value="InterPro"/>
</dbReference>
<keyword evidence="1" id="KW-0805">Transcription regulation</keyword>
<evidence type="ECO:0000313" key="6">
    <source>
        <dbReference type="Proteomes" id="UP000053260"/>
    </source>
</evidence>
<gene>
    <name evidence="5" type="ORF">AQJ91_29180</name>
</gene>
<dbReference type="CDD" id="cd06170">
    <property type="entry name" value="LuxR_C_like"/>
    <property type="match status" value="1"/>
</dbReference>
<dbReference type="AlphaFoldDB" id="A0A101UVT4"/>
<dbReference type="OrthoDB" id="3699634at2"/>
<evidence type="ECO:0000256" key="3">
    <source>
        <dbReference type="ARBA" id="ARBA00023163"/>
    </source>
</evidence>
<dbReference type="STRING" id="909626.AQJ91_29180"/>
<dbReference type="SMART" id="SM00421">
    <property type="entry name" value="HTH_LUXR"/>
    <property type="match status" value="1"/>
</dbReference>
<comment type="caution">
    <text evidence="5">The sequence shown here is derived from an EMBL/GenBank/DDBJ whole genome shotgun (WGS) entry which is preliminary data.</text>
</comment>
<dbReference type="InterPro" id="IPR016032">
    <property type="entry name" value="Sig_transdc_resp-reg_C-effctor"/>
</dbReference>
<reference evidence="5 6" key="1">
    <citation type="submission" date="2015-10" db="EMBL/GenBank/DDBJ databases">
        <title>Draft genome sequence of Streptomyces sp. RV15, isolated from a marine sponge.</title>
        <authorList>
            <person name="Ruckert C."/>
            <person name="Abdelmohsen U.R."/>
            <person name="Winkler A."/>
            <person name="Hentschel U."/>
            <person name="Kalinowski J."/>
            <person name="Kampfer P."/>
            <person name="Glaeser S."/>
        </authorList>
    </citation>
    <scope>NUCLEOTIDE SEQUENCE [LARGE SCALE GENOMIC DNA]</scope>
    <source>
        <strain evidence="5 6">RV15</strain>
    </source>
</reference>
<dbReference type="SUPFAM" id="SSF46894">
    <property type="entry name" value="C-terminal effector domain of the bipartite response regulators"/>
    <property type="match status" value="1"/>
</dbReference>
<evidence type="ECO:0000256" key="1">
    <source>
        <dbReference type="ARBA" id="ARBA00023015"/>
    </source>
</evidence>
<keyword evidence="6" id="KW-1185">Reference proteome</keyword>
<dbReference type="Pfam" id="PF00196">
    <property type="entry name" value="GerE"/>
    <property type="match status" value="1"/>
</dbReference>
<proteinExistence type="predicted"/>
<dbReference type="PROSITE" id="PS50043">
    <property type="entry name" value="HTH_LUXR_2"/>
    <property type="match status" value="1"/>
</dbReference>
<protein>
    <recommendedName>
        <fullName evidence="4">HTH luxR-type domain-containing protein</fullName>
    </recommendedName>
</protein>
<keyword evidence="3" id="KW-0804">Transcription</keyword>
<dbReference type="PANTHER" id="PTHR44688:SF16">
    <property type="entry name" value="DNA-BINDING TRANSCRIPTIONAL ACTIVATOR DEVR_DOSR"/>
    <property type="match status" value="1"/>
</dbReference>
<sequence>MWASRVWLPPPLAAASVASGEPLLSSGATRSLITHFLTIRTSRGRPVRSGRLAHLTARDREVVALAAEGQSNDEIASACPSLTVRTHIQRAMAKPEAHDRAQLLASAYQTGLIQPPPPAH</sequence>
<dbReference type="EMBL" id="LMXB01000072">
    <property type="protein sequence ID" value="KUO17778.1"/>
    <property type="molecule type" value="Genomic_DNA"/>
</dbReference>
<evidence type="ECO:0000313" key="5">
    <source>
        <dbReference type="EMBL" id="KUO17778.1"/>
    </source>
</evidence>
<dbReference type="Proteomes" id="UP000053260">
    <property type="component" value="Unassembled WGS sequence"/>
</dbReference>
<name>A0A101UVT4_9ACTN</name>
<evidence type="ECO:0000259" key="4">
    <source>
        <dbReference type="PROSITE" id="PS50043"/>
    </source>
</evidence>
<keyword evidence="2" id="KW-0238">DNA-binding</keyword>
<accession>A0A101UVT4</accession>
<dbReference type="Gene3D" id="1.10.10.10">
    <property type="entry name" value="Winged helix-like DNA-binding domain superfamily/Winged helix DNA-binding domain"/>
    <property type="match status" value="1"/>
</dbReference>
<dbReference type="GO" id="GO:0003677">
    <property type="term" value="F:DNA binding"/>
    <property type="evidence" value="ECO:0007669"/>
    <property type="project" value="UniProtKB-KW"/>
</dbReference>
<organism evidence="5 6">
    <name type="scientific">Streptomyces dysideae</name>
    <dbReference type="NCBI Taxonomy" id="909626"/>
    <lineage>
        <taxon>Bacteria</taxon>
        <taxon>Bacillati</taxon>
        <taxon>Actinomycetota</taxon>
        <taxon>Actinomycetes</taxon>
        <taxon>Kitasatosporales</taxon>
        <taxon>Streptomycetaceae</taxon>
        <taxon>Streptomyces</taxon>
    </lineage>
</organism>
<dbReference type="InterPro" id="IPR000792">
    <property type="entry name" value="Tscrpt_reg_LuxR_C"/>
</dbReference>
<dbReference type="PANTHER" id="PTHR44688">
    <property type="entry name" value="DNA-BINDING TRANSCRIPTIONAL ACTIVATOR DEVR_DOSR"/>
    <property type="match status" value="1"/>
</dbReference>
<dbReference type="InterPro" id="IPR036388">
    <property type="entry name" value="WH-like_DNA-bd_sf"/>
</dbReference>